<feature type="transmembrane region" description="Helical" evidence="1">
    <location>
        <begin position="24"/>
        <end position="53"/>
    </location>
</feature>
<protein>
    <submittedName>
        <fullName evidence="3">Uncharacterized protein</fullName>
    </submittedName>
</protein>
<proteinExistence type="predicted"/>
<keyword evidence="1" id="KW-1133">Transmembrane helix</keyword>
<dbReference type="RefSeq" id="XP_017018854.1">
    <property type="nucleotide sequence ID" value="XM_017163365.3"/>
</dbReference>
<accession>A0A6P4I4R4</accession>
<dbReference type="GeneID" id="108072299"/>
<keyword evidence="2" id="KW-1185">Reference proteome</keyword>
<evidence type="ECO:0000256" key="1">
    <source>
        <dbReference type="SAM" id="Phobius"/>
    </source>
</evidence>
<dbReference type="OMA" id="CMKSFLC"/>
<dbReference type="AlphaFoldDB" id="A0A6P4I4R4"/>
<gene>
    <name evidence="3" type="primary">LOC108072299</name>
</gene>
<organism evidence="2 3">
    <name type="scientific">Drosophila kikkawai</name>
    <name type="common">Fruit fly</name>
    <dbReference type="NCBI Taxonomy" id="30033"/>
    <lineage>
        <taxon>Eukaryota</taxon>
        <taxon>Metazoa</taxon>
        <taxon>Ecdysozoa</taxon>
        <taxon>Arthropoda</taxon>
        <taxon>Hexapoda</taxon>
        <taxon>Insecta</taxon>
        <taxon>Pterygota</taxon>
        <taxon>Neoptera</taxon>
        <taxon>Endopterygota</taxon>
        <taxon>Diptera</taxon>
        <taxon>Brachycera</taxon>
        <taxon>Muscomorpha</taxon>
        <taxon>Ephydroidea</taxon>
        <taxon>Drosophilidae</taxon>
        <taxon>Drosophila</taxon>
        <taxon>Sophophora</taxon>
    </lineage>
</organism>
<evidence type="ECO:0000313" key="2">
    <source>
        <dbReference type="Proteomes" id="UP001652661"/>
    </source>
</evidence>
<reference evidence="2" key="1">
    <citation type="submission" date="2025-05" db="UniProtKB">
        <authorList>
            <consortium name="RefSeq"/>
        </authorList>
    </citation>
    <scope>NUCLEOTIDE SEQUENCE [LARGE SCALE GENOMIC DNA]</scope>
    <source>
        <strain evidence="2">14028-0561.14</strain>
    </source>
</reference>
<dbReference type="Proteomes" id="UP001652661">
    <property type="component" value="Chromosome 2R"/>
</dbReference>
<name>A0A6P4I4R4_DROKI</name>
<keyword evidence="1" id="KW-0472">Membrane</keyword>
<keyword evidence="1" id="KW-0812">Transmembrane</keyword>
<reference evidence="3" key="2">
    <citation type="submission" date="2025-08" db="UniProtKB">
        <authorList>
            <consortium name="RefSeq"/>
        </authorList>
    </citation>
    <scope>IDENTIFICATION</scope>
    <source>
        <strain evidence="3">14028-0561.14</strain>
        <tissue evidence="3">Whole fly</tissue>
    </source>
</reference>
<sequence length="71" mass="8065">MSQANGTFLMGTTTPEPPLTLKMWGLLFIFGIIVLITLLCIVFMMLLVLFGCMKSFLCIRCRRCRGDKEET</sequence>
<dbReference type="OrthoDB" id="7863600at2759"/>
<evidence type="ECO:0000313" key="3">
    <source>
        <dbReference type="RefSeq" id="XP_017018854.1"/>
    </source>
</evidence>